<evidence type="ECO:0000313" key="1">
    <source>
        <dbReference type="EMBL" id="CAL1299527.1"/>
    </source>
</evidence>
<dbReference type="AlphaFoldDB" id="A0AAV2BTK4"/>
<organism evidence="1 2">
    <name type="scientific">Larinioides sclopetarius</name>
    <dbReference type="NCBI Taxonomy" id="280406"/>
    <lineage>
        <taxon>Eukaryota</taxon>
        <taxon>Metazoa</taxon>
        <taxon>Ecdysozoa</taxon>
        <taxon>Arthropoda</taxon>
        <taxon>Chelicerata</taxon>
        <taxon>Arachnida</taxon>
        <taxon>Araneae</taxon>
        <taxon>Araneomorphae</taxon>
        <taxon>Entelegynae</taxon>
        <taxon>Araneoidea</taxon>
        <taxon>Araneidae</taxon>
        <taxon>Larinioides</taxon>
    </lineage>
</organism>
<sequence>MEELPSYVLMLSLKEMALRRIAVVLINEPGFLYMTERFPFEPVEWYQSQWLETVDWVITDKMSKLELPESLSKQIIPILNAVGTEILKWKLFHKQFLCGYEENYDLHVVVDKLCWTSAGAVDDRKTAEAIVRSDVLDIVKRFKLACLYCLEDYIPGLWEELPEKNKKTFCNERDISRVETPHLQSFLPCILNSYSALEHIQATAPRNSFEYAALCGLKTLTEYCFGKLSKEERESSLVRTATHVVKARNPSPLSEFEPMQEKLSDVLVYLLSLMTPEERMRIFKKLPCGVLRCFLDWPWHEFFLDTADVIWTFLPKSKYKDLLEKIGSHIANLGFYFPNFFQEFFLRSPRNFRKSFVDGECRSVFFLRRFFSAEDSKTIEVIFRNIDAADRVRLVFSQPILNVFNEYLLCDRWCMIETCIREATLSKEDRGRLKGAFMEFVTRIDFGVRFNWRMQKRKRLFDFLDEIDASLTDKRSPEDETLVKAKKLCSGEENDSLPGN</sequence>
<dbReference type="EMBL" id="CAXIEN010000505">
    <property type="protein sequence ID" value="CAL1299527.1"/>
    <property type="molecule type" value="Genomic_DNA"/>
</dbReference>
<comment type="caution">
    <text evidence="1">The sequence shown here is derived from an EMBL/GenBank/DDBJ whole genome shotgun (WGS) entry which is preliminary data.</text>
</comment>
<gene>
    <name evidence="1" type="ORF">LARSCL_LOCUS21406</name>
</gene>
<keyword evidence="2" id="KW-1185">Reference proteome</keyword>
<protein>
    <submittedName>
        <fullName evidence="1">Uncharacterized protein</fullName>
    </submittedName>
</protein>
<dbReference type="Proteomes" id="UP001497382">
    <property type="component" value="Unassembled WGS sequence"/>
</dbReference>
<evidence type="ECO:0000313" key="2">
    <source>
        <dbReference type="Proteomes" id="UP001497382"/>
    </source>
</evidence>
<reference evidence="1 2" key="1">
    <citation type="submission" date="2024-04" db="EMBL/GenBank/DDBJ databases">
        <authorList>
            <person name="Rising A."/>
            <person name="Reimegard J."/>
            <person name="Sonavane S."/>
            <person name="Akerstrom W."/>
            <person name="Nylinder S."/>
            <person name="Hedman E."/>
            <person name="Kallberg Y."/>
        </authorList>
    </citation>
    <scope>NUCLEOTIDE SEQUENCE [LARGE SCALE GENOMIC DNA]</scope>
</reference>
<name>A0AAV2BTK4_9ARAC</name>
<proteinExistence type="predicted"/>
<accession>A0AAV2BTK4</accession>